<feature type="region of interest" description="Disordered" evidence="2">
    <location>
        <begin position="284"/>
        <end position="313"/>
    </location>
</feature>
<proteinExistence type="predicted"/>
<dbReference type="Proteomes" id="UP001054857">
    <property type="component" value="Unassembled WGS sequence"/>
</dbReference>
<dbReference type="InterPro" id="IPR013785">
    <property type="entry name" value="Aldolase_TIM"/>
</dbReference>
<dbReference type="PANTHER" id="PTHR10683">
    <property type="entry name" value="TRANSALDOLASE"/>
    <property type="match status" value="1"/>
</dbReference>
<accession>A0AAD3DX13</accession>
<organism evidence="3 4">
    <name type="scientific">Astrephomene gubernaculifera</name>
    <dbReference type="NCBI Taxonomy" id="47775"/>
    <lineage>
        <taxon>Eukaryota</taxon>
        <taxon>Viridiplantae</taxon>
        <taxon>Chlorophyta</taxon>
        <taxon>core chlorophytes</taxon>
        <taxon>Chlorophyceae</taxon>
        <taxon>CS clade</taxon>
        <taxon>Chlamydomonadales</taxon>
        <taxon>Astrephomenaceae</taxon>
        <taxon>Astrephomene</taxon>
    </lineage>
</organism>
<evidence type="ECO:0000256" key="1">
    <source>
        <dbReference type="ARBA" id="ARBA00023270"/>
    </source>
</evidence>
<feature type="compositionally biased region" description="Polar residues" evidence="2">
    <location>
        <begin position="356"/>
        <end position="365"/>
    </location>
</feature>
<evidence type="ECO:0008006" key="5">
    <source>
        <dbReference type="Google" id="ProtNLM"/>
    </source>
</evidence>
<evidence type="ECO:0000313" key="4">
    <source>
        <dbReference type="Proteomes" id="UP001054857"/>
    </source>
</evidence>
<keyword evidence="1" id="KW-0704">Schiff base</keyword>
<gene>
    <name evidence="3" type="ORF">Agub_g11480</name>
</gene>
<feature type="compositionally biased region" description="Polar residues" evidence="2">
    <location>
        <begin position="1"/>
        <end position="14"/>
    </location>
</feature>
<feature type="compositionally biased region" description="Low complexity" evidence="2">
    <location>
        <begin position="300"/>
        <end position="313"/>
    </location>
</feature>
<keyword evidence="4" id="KW-1185">Reference proteome</keyword>
<sequence>MQSHALQGHATGTNRPARPGRAQVRRLSPGPCRAGRAYCMSMLDPKMRRDPQKKQSPFTNLRLYIDSANVTQWELWLSTNMFYGITTNPVILEKDGQRCTLSNLSRLCRIGAELGAQEMQFQAWGESTQNMVSVALDIFGMNPELVVVKLPCTLEGFQAAALLRETSVRVTMTGIYSSPQVLLAQSIGAEYAAPYLGRMNDAYGNNQGFTEVLEMHRILQAQQARTRLLVASIRDTSAMASLAAEGCDTFTISPAVAGKLFAVSYTLDAVEQFEAAARRMGAYEQEEGATTSTLLPKNPSPISSAPSSPLASASTSSSAAAAAAIHSSPLRAAAAATARRQEQRPWQHDAGYPDSSIVSSGGSCI</sequence>
<dbReference type="SUPFAM" id="SSF51569">
    <property type="entry name" value="Aldolase"/>
    <property type="match status" value="1"/>
</dbReference>
<comment type="caution">
    <text evidence="3">The sequence shown here is derived from an EMBL/GenBank/DDBJ whole genome shotgun (WGS) entry which is preliminary data.</text>
</comment>
<evidence type="ECO:0000313" key="3">
    <source>
        <dbReference type="EMBL" id="GFR49423.1"/>
    </source>
</evidence>
<protein>
    <recommendedName>
        <fullName evidence="5">Transaldolase</fullName>
    </recommendedName>
</protein>
<dbReference type="EMBL" id="BMAR01000030">
    <property type="protein sequence ID" value="GFR49423.1"/>
    <property type="molecule type" value="Genomic_DNA"/>
</dbReference>
<dbReference type="PANTHER" id="PTHR10683:SF40">
    <property type="entry name" value="FRUCTOSE-6-PHOSPHATE ALDOLASE 1-RELATED"/>
    <property type="match status" value="1"/>
</dbReference>
<dbReference type="Pfam" id="PF00923">
    <property type="entry name" value="TAL_FSA"/>
    <property type="match status" value="1"/>
</dbReference>
<dbReference type="AlphaFoldDB" id="A0AAD3DX13"/>
<dbReference type="GO" id="GO:0005975">
    <property type="term" value="P:carbohydrate metabolic process"/>
    <property type="evidence" value="ECO:0007669"/>
    <property type="project" value="InterPro"/>
</dbReference>
<name>A0AAD3DX13_9CHLO</name>
<feature type="region of interest" description="Disordered" evidence="2">
    <location>
        <begin position="1"/>
        <end position="28"/>
    </location>
</feature>
<evidence type="ECO:0000256" key="2">
    <source>
        <dbReference type="SAM" id="MobiDB-lite"/>
    </source>
</evidence>
<feature type="region of interest" description="Disordered" evidence="2">
    <location>
        <begin position="332"/>
        <end position="365"/>
    </location>
</feature>
<reference evidence="3 4" key="1">
    <citation type="journal article" date="2021" name="Sci. Rep.">
        <title>Genome sequencing of the multicellular alga Astrephomene provides insights into convergent evolution of germ-soma differentiation.</title>
        <authorList>
            <person name="Yamashita S."/>
            <person name="Yamamoto K."/>
            <person name="Matsuzaki R."/>
            <person name="Suzuki S."/>
            <person name="Yamaguchi H."/>
            <person name="Hirooka S."/>
            <person name="Minakuchi Y."/>
            <person name="Miyagishima S."/>
            <person name="Kawachi M."/>
            <person name="Toyoda A."/>
            <person name="Nozaki H."/>
        </authorList>
    </citation>
    <scope>NUCLEOTIDE SEQUENCE [LARGE SCALE GENOMIC DNA]</scope>
    <source>
        <strain evidence="3 4">NIES-4017</strain>
    </source>
</reference>
<dbReference type="InterPro" id="IPR001585">
    <property type="entry name" value="TAL/FSA"/>
</dbReference>
<dbReference type="Gene3D" id="3.20.20.70">
    <property type="entry name" value="Aldolase class I"/>
    <property type="match status" value="1"/>
</dbReference>